<dbReference type="PANTHER" id="PTHR34825:SF1">
    <property type="entry name" value="AAA-ATPASE-LIKE DOMAIN-CONTAINING PROTEIN"/>
    <property type="match status" value="1"/>
</dbReference>
<evidence type="ECO:0000313" key="3">
    <source>
        <dbReference type="EMBL" id="KAF7357781.1"/>
    </source>
</evidence>
<accession>A0A8H6YFJ5</accession>
<sequence>MAATVQVTCPEIYDCIQAEFPSGMRSELTVSESHATNMSLPSTPSAGCSRSKRSFVWSDDEESISDSEPDQKRIKQRSFFIPSQNRLRLFRDIDAFIDSPGHPFVDKTKCIIDLPSKFQRLILRPPRFGKTMFLSTLYHFYDIHGAKLFDRRFGSLAVVTQASAPVPHSQHLSLSFDLSEIRVFSDLAGIGTQLANQISFVLDMFLIKYAKELELSDAQNYLQDGDLDAKFGKVFLKLVAALSLSGSIITMLQRERAPSLLISISLSIMRALRPHGRSRIFWIRAFGGPLLAGTQVIDKLCITGTLLVRYSALDNVNRDAIPSLRGACGFTEEEALSFTKLLLDEAPSIADLRRLCGQYTFSSQSIVGGINESVFHPQLLINRIRELSLHHPAVDEDSFQLLSNLLGVLPEESNVFGALTLNDLIELLATGAVDIDGEMDLPFDFAATQAITWSTLYFAGALTCHSAGTLRVANSAVLSLIHSYVDTVFADRHELQWTFLNAWFDFSVPKDPKLLLELLSGVLHDLSQRCFGKKREPNLHGIFELIMRNAHCAKSSRPVDPIVLLPADVAHIQLPAYQADEVLIVELKTVTLRGMWEAANPNDDEPAVEALQALHEELVHLKEDELLARPYRVWSSSLNATETVLVRDFFDSEPEFPQFLAVGAPEFHVSLDLLYFFLHSQAIYMPSIHCPVRVSVRVRDYITPGSGARGSFVNSLKLSHHTSV</sequence>
<evidence type="ECO:0000256" key="1">
    <source>
        <dbReference type="SAM" id="MobiDB-lite"/>
    </source>
</evidence>
<keyword evidence="4" id="KW-1185">Reference proteome</keyword>
<dbReference type="EMBL" id="JACAZI010000006">
    <property type="protein sequence ID" value="KAF7357781.1"/>
    <property type="molecule type" value="Genomic_DNA"/>
</dbReference>
<dbReference type="PANTHER" id="PTHR34825">
    <property type="entry name" value="CONSERVED PROTEIN, WITH A WEAK D-GALACTARATE DEHYDRATASE/ALTRONATE HYDROLASE DOMAIN"/>
    <property type="match status" value="1"/>
</dbReference>
<dbReference type="Proteomes" id="UP000620124">
    <property type="component" value="Unassembled WGS sequence"/>
</dbReference>
<evidence type="ECO:0000313" key="4">
    <source>
        <dbReference type="Proteomes" id="UP000620124"/>
    </source>
</evidence>
<dbReference type="AlphaFoldDB" id="A0A8H6YFJ5"/>
<dbReference type="InterPro" id="IPR018631">
    <property type="entry name" value="AAA-ATPase-like_dom"/>
</dbReference>
<proteinExistence type="predicted"/>
<gene>
    <name evidence="3" type="ORF">MVEN_00824100</name>
</gene>
<evidence type="ECO:0000259" key="2">
    <source>
        <dbReference type="Pfam" id="PF09820"/>
    </source>
</evidence>
<comment type="caution">
    <text evidence="3">The sequence shown here is derived from an EMBL/GenBank/DDBJ whole genome shotgun (WGS) entry which is preliminary data.</text>
</comment>
<feature type="region of interest" description="Disordered" evidence="1">
    <location>
        <begin position="31"/>
        <end position="51"/>
    </location>
</feature>
<feature type="compositionally biased region" description="Polar residues" evidence="1">
    <location>
        <begin position="31"/>
        <end position="48"/>
    </location>
</feature>
<organism evidence="3 4">
    <name type="scientific">Mycena venus</name>
    <dbReference type="NCBI Taxonomy" id="2733690"/>
    <lineage>
        <taxon>Eukaryota</taxon>
        <taxon>Fungi</taxon>
        <taxon>Dikarya</taxon>
        <taxon>Basidiomycota</taxon>
        <taxon>Agaricomycotina</taxon>
        <taxon>Agaricomycetes</taxon>
        <taxon>Agaricomycetidae</taxon>
        <taxon>Agaricales</taxon>
        <taxon>Marasmiineae</taxon>
        <taxon>Mycenaceae</taxon>
        <taxon>Mycena</taxon>
    </lineage>
</organism>
<name>A0A8H6YFJ5_9AGAR</name>
<protein>
    <recommendedName>
        <fullName evidence="2">AAA-ATPase-like domain-containing protein</fullName>
    </recommendedName>
</protein>
<dbReference type="Pfam" id="PF09820">
    <property type="entry name" value="AAA-ATPase_like"/>
    <property type="match status" value="1"/>
</dbReference>
<feature type="domain" description="AAA-ATPase-like" evidence="2">
    <location>
        <begin position="100"/>
        <end position="219"/>
    </location>
</feature>
<dbReference type="OrthoDB" id="5380555at2759"/>
<reference evidence="3" key="1">
    <citation type="submission" date="2020-05" db="EMBL/GenBank/DDBJ databases">
        <title>Mycena genomes resolve the evolution of fungal bioluminescence.</title>
        <authorList>
            <person name="Tsai I.J."/>
        </authorList>
    </citation>
    <scope>NUCLEOTIDE SEQUENCE</scope>
    <source>
        <strain evidence="3">CCC161011</strain>
    </source>
</reference>